<dbReference type="SMART" id="SM00216">
    <property type="entry name" value="VWD"/>
    <property type="match status" value="1"/>
</dbReference>
<evidence type="ECO:0000259" key="10">
    <source>
        <dbReference type="PROSITE" id="PS51233"/>
    </source>
</evidence>
<feature type="chain" id="PRO_5033046251" evidence="7">
    <location>
        <begin position="21"/>
        <end position="926"/>
    </location>
</feature>
<evidence type="ECO:0000256" key="3">
    <source>
        <dbReference type="ARBA" id="ARBA00022989"/>
    </source>
</evidence>
<keyword evidence="7" id="KW-0732">Signal</keyword>
<dbReference type="InterPro" id="IPR003886">
    <property type="entry name" value="NIDO_dom"/>
</dbReference>
<comment type="subcellular location">
    <subcellularLocation>
        <location evidence="1">Membrane</location>
    </subcellularLocation>
</comment>
<dbReference type="InterPro" id="IPR056619">
    <property type="entry name" value="C8-3_MUC4"/>
</dbReference>
<feature type="domain" description="VWFD" evidence="10">
    <location>
        <begin position="602"/>
        <end position="803"/>
    </location>
</feature>
<feature type="domain" description="AMOP" evidence="8">
    <location>
        <begin position="447"/>
        <end position="590"/>
    </location>
</feature>
<dbReference type="Pfam" id="PF03782">
    <property type="entry name" value="AMOP"/>
    <property type="match status" value="1"/>
</dbReference>
<dbReference type="Proteomes" id="UP000663879">
    <property type="component" value="Unassembled WGS sequence"/>
</dbReference>
<dbReference type="PANTHER" id="PTHR13802">
    <property type="entry name" value="MUCIN 4-RELATED"/>
    <property type="match status" value="1"/>
</dbReference>
<accession>A0A814NGZ3</accession>
<evidence type="ECO:0000313" key="11">
    <source>
        <dbReference type="EMBL" id="CAF1091450.1"/>
    </source>
</evidence>
<dbReference type="Pfam" id="PF23263">
    <property type="entry name" value="C8-3_MUC4"/>
    <property type="match status" value="1"/>
</dbReference>
<reference evidence="11" key="1">
    <citation type="submission" date="2021-02" db="EMBL/GenBank/DDBJ databases">
        <authorList>
            <person name="Nowell W R."/>
        </authorList>
    </citation>
    <scope>NUCLEOTIDE SEQUENCE</scope>
    <source>
        <strain evidence="11">Ploen Becks lab</strain>
    </source>
</reference>
<evidence type="ECO:0000256" key="7">
    <source>
        <dbReference type="SAM" id="SignalP"/>
    </source>
</evidence>
<dbReference type="PROSITE" id="PS50856">
    <property type="entry name" value="AMOP"/>
    <property type="match status" value="1"/>
</dbReference>
<dbReference type="GO" id="GO:0016020">
    <property type="term" value="C:membrane"/>
    <property type="evidence" value="ECO:0007669"/>
    <property type="project" value="UniProtKB-SubCell"/>
</dbReference>
<dbReference type="PROSITE" id="PS51220">
    <property type="entry name" value="NIDO"/>
    <property type="match status" value="1"/>
</dbReference>
<comment type="caution">
    <text evidence="11">The sequence shown here is derived from an EMBL/GenBank/DDBJ whole genome shotgun (WGS) entry which is preliminary data.</text>
</comment>
<proteinExistence type="predicted"/>
<evidence type="ECO:0000313" key="12">
    <source>
        <dbReference type="Proteomes" id="UP000663879"/>
    </source>
</evidence>
<dbReference type="SMART" id="SM00723">
    <property type="entry name" value="AMOP"/>
    <property type="match status" value="1"/>
</dbReference>
<keyword evidence="12" id="KW-1185">Reference proteome</keyword>
<dbReference type="SMART" id="SM00539">
    <property type="entry name" value="NIDO"/>
    <property type="match status" value="1"/>
</dbReference>
<dbReference type="InterPro" id="IPR005533">
    <property type="entry name" value="AMOP_dom"/>
</dbReference>
<evidence type="ECO:0000259" key="8">
    <source>
        <dbReference type="PROSITE" id="PS50856"/>
    </source>
</evidence>
<dbReference type="EMBL" id="CAJNOC010007070">
    <property type="protein sequence ID" value="CAF1091450.1"/>
    <property type="molecule type" value="Genomic_DNA"/>
</dbReference>
<dbReference type="OrthoDB" id="6236007at2759"/>
<dbReference type="AlphaFoldDB" id="A0A814NGZ3"/>
<protein>
    <submittedName>
        <fullName evidence="11">Uncharacterized protein</fullName>
    </submittedName>
</protein>
<feature type="domain" description="NIDO" evidence="9">
    <location>
        <begin position="95"/>
        <end position="240"/>
    </location>
</feature>
<evidence type="ECO:0000256" key="5">
    <source>
        <dbReference type="ARBA" id="ARBA00023157"/>
    </source>
</evidence>
<dbReference type="Pfam" id="PF00094">
    <property type="entry name" value="VWD"/>
    <property type="match status" value="1"/>
</dbReference>
<sequence length="926" mass="105261">MTSWLQTSLFLSLFAKFFCSRDFFVPFGTENGDAAMFKNDDQFTRPIQIATLFPFFNRTFSFLIVSTNGLITFDNGVGSYNPSHFPLKEIVGITPFWNDINTNNGGDIFYREINDTLTLSLIASDIQNSFTGFNRFRPKWAFVATWFQVAQFQPSDGLLRNTFQAILTTNGVNSFAIFNYDRLAWSISTNIETYAQAGFNAGDGTTFYVLNGSFTPDILNVAMSSNIQKPGKWIFGTDLSEITDGICRNGGLITLDPYVVFYFGGEDILVSGPCFLPGVDTAKISINSEEEIDCGIIDFNKCKFTMKFVDKIGRVSIKLNLNEQQTFEGSILTKDESVIQEIRGLKTFYNSFENEEIRLEWNTNDFDLFDLYLIRLDNSKSSVVKLLRRNLTDNYVYLNSSELYSYSNESEYEYSYLALETKSQTRAINSPIRKFFTAKKFYIFNKLEYVSNEKCVDWHNKQPEPKSYIQALPPCWPSVPLATWSQVPHSFDNFVLDPACNPSKPNVCQEFHSGAFACYRSATSFKLNGYIVGQQCCYDSQNKLLVGPPGGGTLDMAHSSNVLEHFLSEVFPYFLCCKWSSNCDKYYDKRPSDNGDRWTPPRPAGGSGALHFTTFDGLSYTFNGFGEYTFLEIQEKNFTVQIRLAPLSSSNEKKPDGTVIKGIAIKGDIDIDSFQVELDANNKLFIYVNGELIELDEKEDQDISLNGINIRIPKTIDKIDLTYAIGVHFEIVFSNQKNAFLVYTTISQEFISKTRGLLGNFNKNKQDDFTLPNGTSVSLDPGLDRDVFSKFGQYWLTNEQSSIFVYDNNLTQKNYVDVNFLPRFMQDGVDFTDSTLALIAKEKCGNNSKCLFDISATKDVNIGQMTLDFDEKVEIFNQEIERIQSTMKRNDGSLKNSNNVLIFLTIYFIFAFISFLYVLSIFCRNK</sequence>
<dbReference type="Pfam" id="PF06119">
    <property type="entry name" value="NIDO"/>
    <property type="match status" value="1"/>
</dbReference>
<name>A0A814NGZ3_9BILA</name>
<keyword evidence="2 6" id="KW-0812">Transmembrane</keyword>
<dbReference type="InterPro" id="IPR051495">
    <property type="entry name" value="Epithelial_Barrier/Signaling"/>
</dbReference>
<keyword evidence="4 6" id="KW-0472">Membrane</keyword>
<dbReference type="GO" id="GO:0007160">
    <property type="term" value="P:cell-matrix adhesion"/>
    <property type="evidence" value="ECO:0007669"/>
    <property type="project" value="InterPro"/>
</dbReference>
<dbReference type="InterPro" id="IPR001846">
    <property type="entry name" value="VWF_type-D"/>
</dbReference>
<evidence type="ECO:0000256" key="4">
    <source>
        <dbReference type="ARBA" id="ARBA00023136"/>
    </source>
</evidence>
<evidence type="ECO:0000256" key="2">
    <source>
        <dbReference type="ARBA" id="ARBA00022692"/>
    </source>
</evidence>
<evidence type="ECO:0000259" key="9">
    <source>
        <dbReference type="PROSITE" id="PS51220"/>
    </source>
</evidence>
<feature type="signal peptide" evidence="7">
    <location>
        <begin position="1"/>
        <end position="20"/>
    </location>
</feature>
<keyword evidence="5" id="KW-1015">Disulfide bond</keyword>
<dbReference type="PROSITE" id="PS51233">
    <property type="entry name" value="VWFD"/>
    <property type="match status" value="1"/>
</dbReference>
<evidence type="ECO:0000256" key="1">
    <source>
        <dbReference type="ARBA" id="ARBA00004370"/>
    </source>
</evidence>
<feature type="transmembrane region" description="Helical" evidence="6">
    <location>
        <begin position="900"/>
        <end position="923"/>
    </location>
</feature>
<gene>
    <name evidence="11" type="ORF">OXX778_LOCUS20689</name>
</gene>
<evidence type="ECO:0000256" key="6">
    <source>
        <dbReference type="SAM" id="Phobius"/>
    </source>
</evidence>
<organism evidence="11 12">
    <name type="scientific">Brachionus calyciflorus</name>
    <dbReference type="NCBI Taxonomy" id="104777"/>
    <lineage>
        <taxon>Eukaryota</taxon>
        <taxon>Metazoa</taxon>
        <taxon>Spiralia</taxon>
        <taxon>Gnathifera</taxon>
        <taxon>Rotifera</taxon>
        <taxon>Eurotatoria</taxon>
        <taxon>Monogononta</taxon>
        <taxon>Pseudotrocha</taxon>
        <taxon>Ploima</taxon>
        <taxon>Brachionidae</taxon>
        <taxon>Brachionus</taxon>
    </lineage>
</organism>
<keyword evidence="3 6" id="KW-1133">Transmembrane helix</keyword>
<dbReference type="PANTHER" id="PTHR13802:SF52">
    <property type="entry name" value="MUCIN-4"/>
    <property type="match status" value="1"/>
</dbReference>